<reference evidence="2 3" key="1">
    <citation type="submission" date="2020-11" db="EMBL/GenBank/DDBJ databases">
        <title>Carbohydrate-dependent, anaerobic sulfur respiration: A novel catabolism in halophilic archaea.</title>
        <authorList>
            <person name="Sorokin D.Y."/>
            <person name="Messina E."/>
            <person name="Smedile F."/>
            <person name="La Cono V."/>
            <person name="Hallsworth J.E."/>
            <person name="Yakimov M.M."/>
        </authorList>
    </citation>
    <scope>NUCLEOTIDE SEQUENCE [LARGE SCALE GENOMIC DNA]</scope>
    <source>
        <strain evidence="2 3">HSR12-2</strain>
    </source>
</reference>
<evidence type="ECO:0000313" key="2">
    <source>
        <dbReference type="EMBL" id="QSG08239.1"/>
    </source>
</evidence>
<gene>
    <name evidence="2" type="ORF">HSR122_0835</name>
</gene>
<feature type="domain" description="Sulfatase N-terminal" evidence="1">
    <location>
        <begin position="30"/>
        <end position="111"/>
    </location>
</feature>
<dbReference type="InterPro" id="IPR000917">
    <property type="entry name" value="Sulfatase_N"/>
</dbReference>
<evidence type="ECO:0000259" key="1">
    <source>
        <dbReference type="Pfam" id="PF00884"/>
    </source>
</evidence>
<protein>
    <submittedName>
        <fullName evidence="2">Arylsulfatase A or related enzyme</fullName>
    </submittedName>
</protein>
<sequence>MTSSAGPNIAIVVLDTLRKDAFDEYFDWLPGTRYEQAWSTSNWTVPAHASLFTGEYPSTVETHAKRKVLDHDAPTLAESLQAEEYRTRGISANVHVSSAFDFDRGFDEFYELGWRACRRVLIAQQSDLRCHLLVRG</sequence>
<accession>A0A897NB75</accession>
<proteinExistence type="predicted"/>
<dbReference type="Gene3D" id="3.40.720.10">
    <property type="entry name" value="Alkaline Phosphatase, subunit A"/>
    <property type="match status" value="1"/>
</dbReference>
<dbReference type="SUPFAM" id="SSF53649">
    <property type="entry name" value="Alkaline phosphatase-like"/>
    <property type="match status" value="1"/>
</dbReference>
<dbReference type="KEGG" id="hds:HSR122_0835"/>
<evidence type="ECO:0000313" key="3">
    <source>
        <dbReference type="Proteomes" id="UP000662973"/>
    </source>
</evidence>
<dbReference type="InterPro" id="IPR017850">
    <property type="entry name" value="Alkaline_phosphatase_core_sf"/>
</dbReference>
<dbReference type="RefSeq" id="WP_229111391.1">
    <property type="nucleotide sequence ID" value="NZ_CP064788.1"/>
</dbReference>
<dbReference type="Pfam" id="PF00884">
    <property type="entry name" value="Sulfatase"/>
    <property type="match status" value="1"/>
</dbReference>
<dbReference type="Proteomes" id="UP000662973">
    <property type="component" value="Chromosome"/>
</dbReference>
<keyword evidence="3" id="KW-1185">Reference proteome</keyword>
<dbReference type="EMBL" id="CP064788">
    <property type="protein sequence ID" value="QSG08239.1"/>
    <property type="molecule type" value="Genomic_DNA"/>
</dbReference>
<name>A0A897NB75_9EURY</name>
<organism evidence="2 3">
    <name type="scientific">Halapricum desulfuricans</name>
    <dbReference type="NCBI Taxonomy" id="2841257"/>
    <lineage>
        <taxon>Archaea</taxon>
        <taxon>Methanobacteriati</taxon>
        <taxon>Methanobacteriota</taxon>
        <taxon>Stenosarchaea group</taxon>
        <taxon>Halobacteria</taxon>
        <taxon>Halobacteriales</taxon>
        <taxon>Haloarculaceae</taxon>
        <taxon>Halapricum</taxon>
    </lineage>
</organism>
<dbReference type="GeneID" id="68851487"/>
<dbReference type="AlphaFoldDB" id="A0A897NB75"/>